<dbReference type="EMBL" id="JAKEVY010000003">
    <property type="protein sequence ID" value="MCF1715255.1"/>
    <property type="molecule type" value="Genomic_DNA"/>
</dbReference>
<comment type="caution">
    <text evidence="2">The sequence shown here is derived from an EMBL/GenBank/DDBJ whole genome shotgun (WGS) entry which is preliminary data.</text>
</comment>
<evidence type="ECO:0000313" key="2">
    <source>
        <dbReference type="EMBL" id="MCF1715255.1"/>
    </source>
</evidence>
<evidence type="ECO:0000256" key="1">
    <source>
        <dbReference type="SAM" id="MobiDB-lite"/>
    </source>
</evidence>
<reference evidence="2 3" key="1">
    <citation type="submission" date="2022-01" db="EMBL/GenBank/DDBJ databases">
        <title>Flavihumibacter sp. nov., isolated from sediment of a river.</title>
        <authorList>
            <person name="Liu H."/>
        </authorList>
    </citation>
    <scope>NUCLEOTIDE SEQUENCE [LARGE SCALE GENOMIC DNA]</scope>
    <source>
        <strain evidence="2 3">RY-1</strain>
    </source>
</reference>
<evidence type="ECO:0000313" key="3">
    <source>
        <dbReference type="Proteomes" id="UP001200145"/>
    </source>
</evidence>
<accession>A0ABS9BIU8</accession>
<feature type="region of interest" description="Disordered" evidence="1">
    <location>
        <begin position="118"/>
        <end position="176"/>
    </location>
</feature>
<organism evidence="2 3">
    <name type="scientific">Flavihumibacter fluminis</name>
    <dbReference type="NCBI Taxonomy" id="2909236"/>
    <lineage>
        <taxon>Bacteria</taxon>
        <taxon>Pseudomonadati</taxon>
        <taxon>Bacteroidota</taxon>
        <taxon>Chitinophagia</taxon>
        <taxon>Chitinophagales</taxon>
        <taxon>Chitinophagaceae</taxon>
        <taxon>Flavihumibacter</taxon>
    </lineage>
</organism>
<dbReference type="Proteomes" id="UP001200145">
    <property type="component" value="Unassembled WGS sequence"/>
</dbReference>
<feature type="compositionally biased region" description="Basic and acidic residues" evidence="1">
    <location>
        <begin position="118"/>
        <end position="133"/>
    </location>
</feature>
<name>A0ABS9BIU8_9BACT</name>
<dbReference type="RefSeq" id="WP_234866211.1">
    <property type="nucleotide sequence ID" value="NZ_JAKEVY010000003.1"/>
</dbReference>
<protein>
    <submittedName>
        <fullName evidence="2">Uncharacterized protein</fullName>
    </submittedName>
</protein>
<keyword evidence="3" id="KW-1185">Reference proteome</keyword>
<sequence>MFPDYKNLILDEYYTKLGQNKLPPSLLHLRPARLRDECLKVCEERFQPRDLKTLRDFFGVFDGKEECLRVIAKVDVDKFKPLINYLNGDTESTNERNIELLAWLINFEPRPFELGRKYGRRDNGGMEERRMEEGGMEDETKETGDGKQETKEKGGREEGVKEEGELEEGALEGKPVDAVQRLTSTPQIEPVGSMPRKKQGLVRWLMPGAIAVATVTGFSIMKLREKPPAEVTNLVPLINCMYWTGEQYKVVPCNTRPGSIIVIALDTFQLNNFKRVLQIDTITLKSTGKLWYLKRNKSLEIFTAPGNHPEELNKQLRPLSAYMIKKYILKNDK</sequence>
<proteinExistence type="predicted"/>
<feature type="compositionally biased region" description="Basic and acidic residues" evidence="1">
    <location>
        <begin position="141"/>
        <end position="163"/>
    </location>
</feature>
<gene>
    <name evidence="2" type="ORF">L0U88_11515</name>
</gene>